<feature type="domain" description="Sulfotransferase" evidence="3">
    <location>
        <begin position="14"/>
        <end position="237"/>
    </location>
</feature>
<name>A0A3N6MX75_9BURK</name>
<accession>A0A3N6MX75</accession>
<organism evidence="4 5">
    <name type="scientific">Paraburkholderia dinghuensis</name>
    <dbReference type="NCBI Taxonomy" id="2305225"/>
    <lineage>
        <taxon>Bacteria</taxon>
        <taxon>Pseudomonadati</taxon>
        <taxon>Pseudomonadota</taxon>
        <taxon>Betaproteobacteria</taxon>
        <taxon>Burkholderiales</taxon>
        <taxon>Burkholderiaceae</taxon>
        <taxon>Paraburkholderia</taxon>
    </lineage>
</organism>
<dbReference type="Gene3D" id="3.40.50.300">
    <property type="entry name" value="P-loop containing nucleotide triphosphate hydrolases"/>
    <property type="match status" value="1"/>
</dbReference>
<proteinExistence type="inferred from homology"/>
<evidence type="ECO:0000256" key="2">
    <source>
        <dbReference type="ARBA" id="ARBA00022679"/>
    </source>
</evidence>
<dbReference type="OrthoDB" id="4964299at2"/>
<dbReference type="Pfam" id="PF00685">
    <property type="entry name" value="Sulfotransfer_1"/>
    <property type="match status" value="1"/>
</dbReference>
<evidence type="ECO:0000259" key="3">
    <source>
        <dbReference type="Pfam" id="PF00685"/>
    </source>
</evidence>
<dbReference type="InterPro" id="IPR027417">
    <property type="entry name" value="P-loop_NTPase"/>
</dbReference>
<keyword evidence="5" id="KW-1185">Reference proteome</keyword>
<evidence type="ECO:0000313" key="4">
    <source>
        <dbReference type="EMBL" id="RQH08359.1"/>
    </source>
</evidence>
<dbReference type="AlphaFoldDB" id="A0A3N6MX75"/>
<dbReference type="Proteomes" id="UP000272778">
    <property type="component" value="Unassembled WGS sequence"/>
</dbReference>
<evidence type="ECO:0000256" key="1">
    <source>
        <dbReference type="ARBA" id="ARBA00005771"/>
    </source>
</evidence>
<dbReference type="SUPFAM" id="SSF52540">
    <property type="entry name" value="P-loop containing nucleoside triphosphate hydrolases"/>
    <property type="match status" value="1"/>
</dbReference>
<reference evidence="4 5" key="1">
    <citation type="submission" date="2018-11" db="EMBL/GenBank/DDBJ databases">
        <title>Paraburkholderia sp. DHOA04, isolated from soil.</title>
        <authorList>
            <person name="Gao Z.-H."/>
            <person name="Qiu L.-H."/>
            <person name="Fu J.-C."/>
        </authorList>
    </citation>
    <scope>NUCLEOTIDE SEQUENCE [LARGE SCALE GENOMIC DNA]</scope>
    <source>
        <strain evidence="4 5">DHOA04</strain>
    </source>
</reference>
<evidence type="ECO:0000313" key="5">
    <source>
        <dbReference type="Proteomes" id="UP000272778"/>
    </source>
</evidence>
<sequence length="247" mass="28872">MNQDQNQLSTVFHVTHWKAGSQWLHRILRDIAPSRIVDPQLFERQFLDTPLVTGAVYPTVYVTKEQFYSVNLPANYRKFVVIRDLRDTLVSAYFSIRYSHAIIHKSLAEWRQRLESISLEDGLLMLMEEWLPLSANIQRSWVDSGETFIRYEDLLHGDTEILQDVLIRQCDIGVSQDTVEKIILKNRFENLTNGRKPGDEDRMAHERKGISGDWQNYFTPLVTDEFNRLFGRLLVETGYQLAEPGIR</sequence>
<dbReference type="GO" id="GO:0008146">
    <property type="term" value="F:sulfotransferase activity"/>
    <property type="evidence" value="ECO:0007669"/>
    <property type="project" value="InterPro"/>
</dbReference>
<dbReference type="PANTHER" id="PTHR11783">
    <property type="entry name" value="SULFOTRANSFERASE SULT"/>
    <property type="match status" value="1"/>
</dbReference>
<dbReference type="RefSeq" id="WP_124149925.1">
    <property type="nucleotide sequence ID" value="NZ_RQIS01000003.1"/>
</dbReference>
<protein>
    <recommendedName>
        <fullName evidence="3">Sulfotransferase domain-containing protein</fullName>
    </recommendedName>
</protein>
<gene>
    <name evidence="4" type="ORF">D1Y85_04900</name>
</gene>
<comment type="similarity">
    <text evidence="1">Belongs to the sulfotransferase 1 family.</text>
</comment>
<keyword evidence="2" id="KW-0808">Transferase</keyword>
<dbReference type="EMBL" id="RQIS01000003">
    <property type="protein sequence ID" value="RQH08359.1"/>
    <property type="molecule type" value="Genomic_DNA"/>
</dbReference>
<comment type="caution">
    <text evidence="4">The sequence shown here is derived from an EMBL/GenBank/DDBJ whole genome shotgun (WGS) entry which is preliminary data.</text>
</comment>
<dbReference type="InterPro" id="IPR000863">
    <property type="entry name" value="Sulfotransferase_dom"/>
</dbReference>